<name>A0ACD5GSE9_9CYAN</name>
<reference evidence="1 2" key="1">
    <citation type="journal article" date="2016" name="Genome Announc.">
        <title>Draft Genome Sequence of the Thermotolerant Cyanobacterium Desertifilum sp. IPPAS B-1220.</title>
        <authorList>
            <person name="Mironov K.S."/>
            <person name="Sinetova M.A."/>
            <person name="Bolatkhan K."/>
            <person name="Zayadan B.K."/>
            <person name="Ustinova V.V."/>
            <person name="Kupriyanova E.V."/>
            <person name="Skrypnik A.N."/>
            <person name="Gogoleva N.E."/>
            <person name="Gogolev Y.V."/>
            <person name="Los D.A."/>
        </authorList>
    </citation>
    <scope>NUCLEOTIDE SEQUENCE [LARGE SCALE GENOMIC DNA]</scope>
    <source>
        <strain evidence="1 2">IPPAS B-1220</strain>
    </source>
</reference>
<evidence type="ECO:0000313" key="1">
    <source>
        <dbReference type="EMBL" id="XPM63830.1"/>
    </source>
</evidence>
<dbReference type="EMBL" id="CP182909">
    <property type="protein sequence ID" value="XPM63830.1"/>
    <property type="molecule type" value="Genomic_DNA"/>
</dbReference>
<proteinExistence type="predicted"/>
<organism evidence="1 2">
    <name type="scientific">Desertifilum tharense IPPAS B-1220</name>
    <dbReference type="NCBI Taxonomy" id="1781255"/>
    <lineage>
        <taxon>Bacteria</taxon>
        <taxon>Bacillati</taxon>
        <taxon>Cyanobacteriota</taxon>
        <taxon>Cyanophyceae</taxon>
        <taxon>Desertifilales</taxon>
        <taxon>Desertifilaceae</taxon>
        <taxon>Desertifilum</taxon>
    </lineage>
</organism>
<protein>
    <submittedName>
        <fullName evidence="1">Uncharacterized protein</fullName>
    </submittedName>
</protein>
<accession>A0ACD5GSE9</accession>
<keyword evidence="2" id="KW-1185">Reference proteome</keyword>
<sequence>MTVKDLIRQFLMAVTIACIFEIGSGAYRAARSESQRIAVEIPVYGQIHDGDLILQAESWVSNEIERQFNQQTDVSTVQVVVTANRNGEVIPVLVTTVSRMQWQQNPQVNAWTQYYRNSYALFQRHDRTETVTVAASPVGNAVRRTPAQIAQIDRAFDEGRLNGDCCPNLPERFRLAQNFSANFKALELSFSGEIDR</sequence>
<evidence type="ECO:0000313" key="2">
    <source>
        <dbReference type="Proteomes" id="UP000095472"/>
    </source>
</evidence>
<dbReference type="Proteomes" id="UP000095472">
    <property type="component" value="Chromosome"/>
</dbReference>
<gene>
    <name evidence="1" type="ORF">BH720_032485</name>
</gene>